<dbReference type="Proteomes" id="UP000306477">
    <property type="component" value="Unassembled WGS sequence"/>
</dbReference>
<evidence type="ECO:0000313" key="2">
    <source>
        <dbReference type="EMBL" id="THE12737.1"/>
    </source>
</evidence>
<proteinExistence type="predicted"/>
<reference evidence="2 3" key="1">
    <citation type="journal article" date="2019" name="Indoor Air">
        <title>Impacts of indoor surface finishes on bacterial viability.</title>
        <authorList>
            <person name="Hu J."/>
            <person name="Maamar S.B."/>
            <person name="Glawe A.J."/>
            <person name="Gottel N."/>
            <person name="Gilbert J.A."/>
            <person name="Hartmann E.M."/>
        </authorList>
    </citation>
    <scope>NUCLEOTIDE SEQUENCE [LARGE SCALE GENOMIC DNA]</scope>
    <source>
        <strain evidence="2 3">AF060A6</strain>
    </source>
</reference>
<comment type="caution">
    <text evidence="2">The sequence shown here is derived from an EMBL/GenBank/DDBJ whole genome shotgun (WGS) entry which is preliminary data.</text>
</comment>
<keyword evidence="2" id="KW-0808">Transferase</keyword>
<evidence type="ECO:0000313" key="3">
    <source>
        <dbReference type="Proteomes" id="UP000306477"/>
    </source>
</evidence>
<dbReference type="PANTHER" id="PTHR43777:SF1">
    <property type="entry name" value="MOLYBDENUM COFACTOR CYTIDYLYLTRANSFERASE"/>
    <property type="match status" value="1"/>
</dbReference>
<keyword evidence="3" id="KW-1185">Reference proteome</keyword>
<dbReference type="OrthoDB" id="285216at2"/>
<sequence>MKVVGIYLAAGKSSRMGKNKLLLEFKGLPLGSIALKKAIDSSLDDVLVITNENDPLSWVDSTMFSKPYKERWTKIESKESGKGQSYSIKTGLKEAIKMNADAVIILLADQPFVTSQMIDILINAYRFEKSKEILGYRNEQVVYPPILFSKKMFPKLMELHGDTGAKKIIAHFDKKILYDTEIEKVRDVDTPEDYEAIKKFE</sequence>
<organism evidence="2 3">
    <name type="scientific">Bacillus timonensis</name>
    <dbReference type="NCBI Taxonomy" id="1033734"/>
    <lineage>
        <taxon>Bacteria</taxon>
        <taxon>Bacillati</taxon>
        <taxon>Bacillota</taxon>
        <taxon>Bacilli</taxon>
        <taxon>Bacillales</taxon>
        <taxon>Bacillaceae</taxon>
        <taxon>Bacillus</taxon>
    </lineage>
</organism>
<dbReference type="InterPro" id="IPR025877">
    <property type="entry name" value="MobA-like_NTP_Trfase"/>
</dbReference>
<dbReference type="Pfam" id="PF12804">
    <property type="entry name" value="NTP_transf_3"/>
    <property type="match status" value="1"/>
</dbReference>
<dbReference type="EMBL" id="SLUB01000014">
    <property type="protein sequence ID" value="THE12737.1"/>
    <property type="molecule type" value="Genomic_DNA"/>
</dbReference>
<dbReference type="SUPFAM" id="SSF53448">
    <property type="entry name" value="Nucleotide-diphospho-sugar transferases"/>
    <property type="match status" value="1"/>
</dbReference>
<gene>
    <name evidence="2" type="ORF">E1I69_10100</name>
</gene>
<evidence type="ECO:0000259" key="1">
    <source>
        <dbReference type="Pfam" id="PF12804"/>
    </source>
</evidence>
<dbReference type="AlphaFoldDB" id="A0A4S3PSM3"/>
<dbReference type="InterPro" id="IPR029044">
    <property type="entry name" value="Nucleotide-diphossugar_trans"/>
</dbReference>
<dbReference type="Gene3D" id="3.90.550.10">
    <property type="entry name" value="Spore Coat Polysaccharide Biosynthesis Protein SpsA, Chain A"/>
    <property type="match status" value="1"/>
</dbReference>
<dbReference type="GO" id="GO:0016779">
    <property type="term" value="F:nucleotidyltransferase activity"/>
    <property type="evidence" value="ECO:0007669"/>
    <property type="project" value="UniProtKB-ARBA"/>
</dbReference>
<protein>
    <submittedName>
        <fullName evidence="2">Nucleotidyltransferase family protein</fullName>
    </submittedName>
</protein>
<name>A0A4S3PSM3_9BACI</name>
<dbReference type="PANTHER" id="PTHR43777">
    <property type="entry name" value="MOLYBDENUM COFACTOR CYTIDYLYLTRANSFERASE"/>
    <property type="match status" value="1"/>
</dbReference>
<accession>A0A4S3PSM3</accession>
<dbReference type="CDD" id="cd04182">
    <property type="entry name" value="GT_2_like_f"/>
    <property type="match status" value="1"/>
</dbReference>
<feature type="domain" description="MobA-like NTP transferase" evidence="1">
    <location>
        <begin position="5"/>
        <end position="171"/>
    </location>
</feature>